<keyword evidence="2" id="KW-1185">Reference proteome</keyword>
<sequence length="43" mass="5037">MKSEKDERAFIAQNLPYLTYNLLLFALSRNQKQPRESGNPIIQ</sequence>
<evidence type="ECO:0000313" key="2">
    <source>
        <dbReference type="Proteomes" id="UP000010433"/>
    </source>
</evidence>
<name>L1NJV5_9BACT</name>
<reference evidence="1 2" key="1">
    <citation type="submission" date="2012-05" db="EMBL/GenBank/DDBJ databases">
        <authorList>
            <person name="Weinstock G."/>
            <person name="Sodergren E."/>
            <person name="Lobos E.A."/>
            <person name="Fulton L."/>
            <person name="Fulton R."/>
            <person name="Courtney L."/>
            <person name="Fronick C."/>
            <person name="O'Laughlin M."/>
            <person name="Godfrey J."/>
            <person name="Wilson R.M."/>
            <person name="Miner T."/>
            <person name="Farmer C."/>
            <person name="Delehaunty K."/>
            <person name="Cordes M."/>
            <person name="Minx P."/>
            <person name="Tomlinson C."/>
            <person name="Chen J."/>
            <person name="Wollam A."/>
            <person name="Pepin K.H."/>
            <person name="Bhonagiri V."/>
            <person name="Zhang X."/>
            <person name="Suruliraj S."/>
            <person name="Warren W."/>
            <person name="Mitreva M."/>
            <person name="Mardis E.R."/>
            <person name="Wilson R.K."/>
        </authorList>
    </citation>
    <scope>NUCLEOTIDE SEQUENCE [LARGE SCALE GENOMIC DNA]</scope>
    <source>
        <strain evidence="1 2">F0055</strain>
    </source>
</reference>
<dbReference type="EMBL" id="AMEP01000029">
    <property type="protein sequence ID" value="EKY03621.1"/>
    <property type="molecule type" value="Genomic_DNA"/>
</dbReference>
<proteinExistence type="predicted"/>
<dbReference type="Proteomes" id="UP000010433">
    <property type="component" value="Unassembled WGS sequence"/>
</dbReference>
<organism evidence="1 2">
    <name type="scientific">Hoylesella saccharolytica F0055</name>
    <dbReference type="NCBI Taxonomy" id="1127699"/>
    <lineage>
        <taxon>Bacteria</taxon>
        <taxon>Pseudomonadati</taxon>
        <taxon>Bacteroidota</taxon>
        <taxon>Bacteroidia</taxon>
        <taxon>Bacteroidales</taxon>
        <taxon>Prevotellaceae</taxon>
        <taxon>Hoylesella</taxon>
    </lineage>
</organism>
<dbReference type="AlphaFoldDB" id="L1NJV5"/>
<protein>
    <submittedName>
        <fullName evidence="1">Uncharacterized protein</fullName>
    </submittedName>
</protein>
<evidence type="ECO:0000313" key="1">
    <source>
        <dbReference type="EMBL" id="EKY03621.1"/>
    </source>
</evidence>
<dbReference type="HOGENOM" id="CLU_3237844_0_0_10"/>
<dbReference type="PATRIC" id="fig|1127699.3.peg.233"/>
<accession>L1NJV5</accession>
<comment type="caution">
    <text evidence="1">The sequence shown here is derived from an EMBL/GenBank/DDBJ whole genome shotgun (WGS) entry which is preliminary data.</text>
</comment>
<gene>
    <name evidence="1" type="ORF">HMPREF9151_00263</name>
</gene>